<accession>A0A1H2UJW5</accession>
<comment type="subcellular location">
    <subcellularLocation>
        <location evidence="1 9">Cell inner membrane</location>
        <topology evidence="1 9">Multi-pass membrane protein</topology>
    </subcellularLocation>
</comment>
<reference evidence="12 13" key="1">
    <citation type="submission" date="2016-10" db="EMBL/GenBank/DDBJ databases">
        <authorList>
            <person name="de Groot N.N."/>
        </authorList>
    </citation>
    <scope>NUCLEOTIDE SEQUENCE [LARGE SCALE GENOMIC DNA]</scope>
    <source>
        <strain evidence="12 13">CGMCC 1.8894</strain>
    </source>
</reference>
<evidence type="ECO:0000256" key="7">
    <source>
        <dbReference type="ARBA" id="ARBA00023136"/>
    </source>
</evidence>
<dbReference type="GO" id="GO:0015740">
    <property type="term" value="P:C4-dicarboxylate transport"/>
    <property type="evidence" value="ECO:0007669"/>
    <property type="project" value="TreeGrafter"/>
</dbReference>
<keyword evidence="3" id="KW-1003">Cell membrane</keyword>
<comment type="function">
    <text evidence="9">Part of the tripartite ATP-independent periplasmic (TRAP) transport system.</text>
</comment>
<dbReference type="Proteomes" id="UP000198539">
    <property type="component" value="Unassembled WGS sequence"/>
</dbReference>
<dbReference type="PANTHER" id="PTHR35011">
    <property type="entry name" value="2,3-DIKETO-L-GULONATE TRAP TRANSPORTER SMALL PERMEASE PROTEIN YIAM"/>
    <property type="match status" value="1"/>
</dbReference>
<evidence type="ECO:0000256" key="3">
    <source>
        <dbReference type="ARBA" id="ARBA00022475"/>
    </source>
</evidence>
<evidence type="ECO:0000256" key="10">
    <source>
        <dbReference type="SAM" id="MobiDB-lite"/>
    </source>
</evidence>
<evidence type="ECO:0000256" key="8">
    <source>
        <dbReference type="ARBA" id="ARBA00038436"/>
    </source>
</evidence>
<dbReference type="InterPro" id="IPR055348">
    <property type="entry name" value="DctQ"/>
</dbReference>
<evidence type="ECO:0000256" key="2">
    <source>
        <dbReference type="ARBA" id="ARBA00022448"/>
    </source>
</evidence>
<dbReference type="EMBL" id="FNOM01000002">
    <property type="protein sequence ID" value="SDW56466.1"/>
    <property type="molecule type" value="Genomic_DNA"/>
</dbReference>
<evidence type="ECO:0000313" key="12">
    <source>
        <dbReference type="EMBL" id="SDW56466.1"/>
    </source>
</evidence>
<keyword evidence="2 9" id="KW-0813">Transport</keyword>
<dbReference type="AlphaFoldDB" id="A0A1H2UJW5"/>
<feature type="transmembrane region" description="Helical" evidence="9">
    <location>
        <begin position="12"/>
        <end position="38"/>
    </location>
</feature>
<dbReference type="GO" id="GO:0005886">
    <property type="term" value="C:plasma membrane"/>
    <property type="evidence" value="ECO:0007669"/>
    <property type="project" value="UniProtKB-SubCell"/>
</dbReference>
<feature type="transmembrane region" description="Helical" evidence="9">
    <location>
        <begin position="87"/>
        <end position="108"/>
    </location>
</feature>
<feature type="domain" description="Tripartite ATP-independent periplasmic transporters DctQ component" evidence="11">
    <location>
        <begin position="25"/>
        <end position="152"/>
    </location>
</feature>
<keyword evidence="4 9" id="KW-0997">Cell inner membrane</keyword>
<feature type="transmembrane region" description="Helical" evidence="9">
    <location>
        <begin position="128"/>
        <end position="146"/>
    </location>
</feature>
<feature type="region of interest" description="Disordered" evidence="10">
    <location>
        <begin position="163"/>
        <end position="183"/>
    </location>
</feature>
<dbReference type="Pfam" id="PF04290">
    <property type="entry name" value="DctQ"/>
    <property type="match status" value="1"/>
</dbReference>
<proteinExistence type="inferred from homology"/>
<gene>
    <name evidence="12" type="ORF">SAMN04488238_102409</name>
</gene>
<keyword evidence="6 9" id="KW-1133">Transmembrane helix</keyword>
<evidence type="ECO:0000259" key="11">
    <source>
        <dbReference type="Pfam" id="PF04290"/>
    </source>
</evidence>
<organism evidence="12 13">
    <name type="scientific">Roseicitreum antarcticum</name>
    <dbReference type="NCBI Taxonomy" id="564137"/>
    <lineage>
        <taxon>Bacteria</taxon>
        <taxon>Pseudomonadati</taxon>
        <taxon>Pseudomonadota</taxon>
        <taxon>Alphaproteobacteria</taxon>
        <taxon>Rhodobacterales</taxon>
        <taxon>Paracoccaceae</taxon>
        <taxon>Roseicitreum</taxon>
    </lineage>
</organism>
<keyword evidence="5 9" id="KW-0812">Transmembrane</keyword>
<evidence type="ECO:0000256" key="1">
    <source>
        <dbReference type="ARBA" id="ARBA00004429"/>
    </source>
</evidence>
<dbReference type="STRING" id="564137.SAMN04488238_102409"/>
<sequence>MLHRLALWARAGSDFVAASMLAAIFATFLVQVAARYVFNYPLGWTVEVCLTLWLWLVLFGSSACLSDRDHVKFDVLYLSVGTRTRRIMAGLSALAVMIGIASQLPAAWDYVDFYKIRRSATLRIPLNQIYSIYLLFCGILIVRYGWGLVQVLRNRHDDPAVDPFAVTPPTVAKPNISENRSED</sequence>
<keyword evidence="7 9" id="KW-0472">Membrane</keyword>
<dbReference type="PANTHER" id="PTHR35011:SF2">
    <property type="entry name" value="2,3-DIKETO-L-GULONATE TRAP TRANSPORTER SMALL PERMEASE PROTEIN YIAM"/>
    <property type="match status" value="1"/>
</dbReference>
<keyword evidence="13" id="KW-1185">Reference proteome</keyword>
<name>A0A1H2UJW5_9RHOB</name>
<evidence type="ECO:0000256" key="4">
    <source>
        <dbReference type="ARBA" id="ARBA00022519"/>
    </source>
</evidence>
<evidence type="ECO:0000256" key="6">
    <source>
        <dbReference type="ARBA" id="ARBA00022989"/>
    </source>
</evidence>
<protein>
    <recommendedName>
        <fullName evidence="9">TRAP transporter small permease protein</fullName>
    </recommendedName>
</protein>
<feature type="transmembrane region" description="Helical" evidence="9">
    <location>
        <begin position="44"/>
        <end position="66"/>
    </location>
</feature>
<comment type="similarity">
    <text evidence="8 9">Belongs to the TRAP transporter small permease family.</text>
</comment>
<evidence type="ECO:0000256" key="5">
    <source>
        <dbReference type="ARBA" id="ARBA00022692"/>
    </source>
</evidence>
<evidence type="ECO:0000256" key="9">
    <source>
        <dbReference type="RuleBase" id="RU369079"/>
    </source>
</evidence>
<dbReference type="InterPro" id="IPR007387">
    <property type="entry name" value="TRAP_DctQ"/>
</dbReference>
<dbReference type="GO" id="GO:0022857">
    <property type="term" value="F:transmembrane transporter activity"/>
    <property type="evidence" value="ECO:0007669"/>
    <property type="project" value="UniProtKB-UniRule"/>
</dbReference>
<evidence type="ECO:0000313" key="13">
    <source>
        <dbReference type="Proteomes" id="UP000198539"/>
    </source>
</evidence>
<comment type="subunit">
    <text evidence="9">The complex comprises the extracytoplasmic solute receptor protein and the two transmembrane proteins.</text>
</comment>